<comment type="caution">
    <text evidence="2">The sequence shown here is derived from an EMBL/GenBank/DDBJ whole genome shotgun (WGS) entry which is preliminary data.</text>
</comment>
<keyword evidence="3" id="KW-1185">Reference proteome</keyword>
<feature type="compositionally biased region" description="Polar residues" evidence="1">
    <location>
        <begin position="335"/>
        <end position="348"/>
    </location>
</feature>
<feature type="region of interest" description="Disordered" evidence="1">
    <location>
        <begin position="317"/>
        <end position="375"/>
    </location>
</feature>
<feature type="compositionally biased region" description="Basic and acidic residues" evidence="1">
    <location>
        <begin position="275"/>
        <end position="295"/>
    </location>
</feature>
<feature type="compositionally biased region" description="Polar residues" evidence="1">
    <location>
        <begin position="317"/>
        <end position="327"/>
    </location>
</feature>
<dbReference type="AlphaFoldDB" id="A0A8H7RFQ7"/>
<dbReference type="Proteomes" id="UP000650833">
    <property type="component" value="Unassembled WGS sequence"/>
</dbReference>
<feature type="region of interest" description="Disordered" evidence="1">
    <location>
        <begin position="251"/>
        <end position="301"/>
    </location>
</feature>
<reference evidence="2" key="1">
    <citation type="submission" date="2020-12" db="EMBL/GenBank/DDBJ databases">
        <title>Metabolic potential, ecology and presence of endohyphal bacteria is reflected in genomic diversity of Mucoromycotina.</title>
        <authorList>
            <person name="Muszewska A."/>
            <person name="Okrasinska A."/>
            <person name="Steczkiewicz K."/>
            <person name="Drgas O."/>
            <person name="Orlowska M."/>
            <person name="Perlinska-Lenart U."/>
            <person name="Aleksandrzak-Piekarczyk T."/>
            <person name="Szatraj K."/>
            <person name="Zielenkiewicz U."/>
            <person name="Pilsyk S."/>
            <person name="Malc E."/>
            <person name="Mieczkowski P."/>
            <person name="Kruszewska J.S."/>
            <person name="Biernat P."/>
            <person name="Pawlowska J."/>
        </authorList>
    </citation>
    <scope>NUCLEOTIDE SEQUENCE</scope>
    <source>
        <strain evidence="2">CBS 226.32</strain>
    </source>
</reference>
<proteinExistence type="predicted"/>
<evidence type="ECO:0000313" key="2">
    <source>
        <dbReference type="EMBL" id="KAG2210167.1"/>
    </source>
</evidence>
<feature type="region of interest" description="Disordered" evidence="1">
    <location>
        <begin position="52"/>
        <end position="92"/>
    </location>
</feature>
<organism evidence="2 3">
    <name type="scientific">Mucor plumbeus</name>
    <dbReference type="NCBI Taxonomy" id="97098"/>
    <lineage>
        <taxon>Eukaryota</taxon>
        <taxon>Fungi</taxon>
        <taxon>Fungi incertae sedis</taxon>
        <taxon>Mucoromycota</taxon>
        <taxon>Mucoromycotina</taxon>
        <taxon>Mucoromycetes</taxon>
        <taxon>Mucorales</taxon>
        <taxon>Mucorineae</taxon>
        <taxon>Mucoraceae</taxon>
        <taxon>Mucor</taxon>
    </lineage>
</organism>
<sequence length="375" mass="43339">MGLRNDYRVSTIVVLCKDCDEDVGLYPARHKCNSNNRLPQLPKLCSSTTSSFERWNSQQDDQDVPDLIDSNSSSTTVTRQASDSSMESGKWSLFKSNSTSDVRKHYNGEQERPNEDEDESIYFDNYASNLKNSSSLTDFRDTTSPNGKILWGRMKENEKWKGLIAEKKESNKSGKLWERIIHATMSNSVDEDGPESDDDDWEGETHVSRILREYHQSNSTKLLPSWLYDDRTPISTLANIPHNEHHEIQEQVMNRKPSTRTRRLWQPAETQQLSSREKELQALRTERQEPDESYYKKPSVFRSQSERMPSYAFSSSSLKSIRHSQPTAGPDYIYGSTTPRRMNTTRLPPSSHYRKESNYIPSDTPLKSIRNNTYL</sequence>
<accession>A0A8H7RFQ7</accession>
<evidence type="ECO:0000256" key="1">
    <source>
        <dbReference type="SAM" id="MobiDB-lite"/>
    </source>
</evidence>
<name>A0A8H7RFQ7_9FUNG</name>
<dbReference type="OrthoDB" id="2683368at2759"/>
<dbReference type="EMBL" id="JAEPRC010000084">
    <property type="protein sequence ID" value="KAG2210167.1"/>
    <property type="molecule type" value="Genomic_DNA"/>
</dbReference>
<gene>
    <name evidence="2" type="ORF">INT46_009705</name>
</gene>
<protein>
    <submittedName>
        <fullName evidence="2">Uncharacterized protein</fullName>
    </submittedName>
</protein>
<feature type="compositionally biased region" description="Polar residues" evidence="1">
    <location>
        <begin position="69"/>
        <end position="87"/>
    </location>
</feature>
<evidence type="ECO:0000313" key="3">
    <source>
        <dbReference type="Proteomes" id="UP000650833"/>
    </source>
</evidence>